<keyword evidence="12" id="KW-0443">Lipid metabolism</keyword>
<feature type="compositionally biased region" description="Basic and acidic residues" evidence="14">
    <location>
        <begin position="179"/>
        <end position="192"/>
    </location>
</feature>
<keyword evidence="4" id="KW-0349">Heme</keyword>
<evidence type="ECO:0000256" key="7">
    <source>
        <dbReference type="ARBA" id="ARBA00022821"/>
    </source>
</evidence>
<dbReference type="GO" id="GO:0016702">
    <property type="term" value="F:oxidoreductase activity, acting on single donors with incorporation of molecular oxygen, incorporation of two atoms of oxygen"/>
    <property type="evidence" value="ECO:0007669"/>
    <property type="project" value="TreeGrafter"/>
</dbReference>
<keyword evidence="5" id="KW-0479">Metal-binding</keyword>
<evidence type="ECO:0000256" key="6">
    <source>
        <dbReference type="ARBA" id="ARBA00022767"/>
    </source>
</evidence>
<keyword evidence="3" id="KW-0575">Peroxidase</keyword>
<dbReference type="InterPro" id="IPR034815">
    <property type="entry name" value="A_dioxygenase"/>
</dbReference>
<dbReference type="GO" id="GO:0006952">
    <property type="term" value="P:defense response"/>
    <property type="evidence" value="ECO:0007669"/>
    <property type="project" value="UniProtKB-KW"/>
</dbReference>
<dbReference type="Pfam" id="PF03098">
    <property type="entry name" value="An_peroxidase"/>
    <property type="match status" value="1"/>
</dbReference>
<dbReference type="InterPro" id="IPR010255">
    <property type="entry name" value="Haem_peroxidase_sf"/>
</dbReference>
<evidence type="ECO:0000256" key="8">
    <source>
        <dbReference type="ARBA" id="ARBA00022832"/>
    </source>
</evidence>
<dbReference type="EMBL" id="VIFX01000004">
    <property type="protein sequence ID" value="TQR87846.1"/>
    <property type="molecule type" value="Genomic_DNA"/>
</dbReference>
<dbReference type="CDD" id="cd08152">
    <property type="entry name" value="y4iL_like"/>
    <property type="match status" value="1"/>
</dbReference>
<keyword evidence="10" id="KW-0560">Oxidoreductase</keyword>
<dbReference type="Gene3D" id="1.10.640.10">
    <property type="entry name" value="Haem peroxidase domain superfamily, animal type"/>
    <property type="match status" value="1"/>
</dbReference>
<dbReference type="PANTHER" id="PTHR11903:SF11">
    <property type="entry name" value="ALPHA-DIOXYGENASE 1"/>
    <property type="match status" value="1"/>
</dbReference>
<keyword evidence="11" id="KW-0408">Iron</keyword>
<evidence type="ECO:0000256" key="14">
    <source>
        <dbReference type="SAM" id="MobiDB-lite"/>
    </source>
</evidence>
<dbReference type="InterPro" id="IPR037120">
    <property type="entry name" value="Haem_peroxidase_sf_animal"/>
</dbReference>
<accession>A0A544W6I7</accession>
<keyword evidence="8" id="KW-0276">Fatty acid metabolism</keyword>
<proteinExistence type="predicted"/>
<dbReference type="GO" id="GO:0004601">
    <property type="term" value="F:peroxidase activity"/>
    <property type="evidence" value="ECO:0007669"/>
    <property type="project" value="UniProtKB-KW"/>
</dbReference>
<dbReference type="CDD" id="cd09818">
    <property type="entry name" value="PIOX_like"/>
    <property type="match status" value="1"/>
</dbReference>
<dbReference type="SUPFAM" id="SSF56634">
    <property type="entry name" value="Heme-dependent catalase-like"/>
    <property type="match status" value="1"/>
</dbReference>
<sequence length="969" mass="108762">MAGVRPPLRRRSAQLLGRAAERVDATIGWSRLPTTLGIPVLVGLRYRLRAENLYDTGRDPGKAPPPVRDGRYRTARTVDGTYNDLVDPLMGAQGCRFGRNVPLAEVHREDDDALLSPSPSLISRSLLRRKEFQPATTLNLLAAAWIQFEVHDWLSHPTSDDDDPWRIATQDDDGDEHEMEIKRTKTDPDADPHGPPTFVTDDTHWWDGSQIYGGSPEFADALRSFENGKLLVDELGLPPAALEATLDPSGVVGNFWVGLALLHSLFMREHNAICDVLAGHYPHLTDQELYDRARLVNAALMAKIHTIDWTPAIISHPTTTFAMRANWFGIFGERLNPFVRRFTDNEVFTGIPGSPTDHHDVPYSLTEEFVAVYRMHPLLPDDYEFRSATDDRVLAKHQLVDLEFAKVRERLAETPMADLLYSFGRSHPGAITLHNYPVQLTKMVREDREIDLAAVDVLRVRERGVPRYNEFRRLFRLKPAATFADLTDDPVWARELEEVYGDVERVDLMVGMYAEPKPPGFGFSDTAFRVFILMASRRLESDRFFTRDFRSEVYTQAGMDWIADNSMRTVLLRHFPELKPALAGVKNPFAPWTPAVHEDGAPMTDATYVRFREDVERPGVDEAGLVDAIAASLHDNNVWAFKKYRHGIRDAHAKGHGLLRGELTVYPDLPDELRQGLFAEPASYPVVARLSSTAGAMRSDQTKGIRGLGIKVIGVPGAKILPDDDTAVQDFILVTHREFPFADAAAYLKRGMPLAKLLARTPDGVLQFASRIFAFLGNRILPRVGLQLPMALQLFARPNTPVLGESYFSSSALRYGDYIARFAVVPLSESVKSLQHEVISPMAGDDAHRDMVVDLFRTGGAEYEFQVQLCTDLDAMPVEDASVDWPEERSPHRGVAKLTFPAQNPDTTERRRYGDDVLSFNSWRGLAAHRPLGSINRLKKLVYDASSDFRHARNGVERREPASVSELPD</sequence>
<evidence type="ECO:0000256" key="13">
    <source>
        <dbReference type="ARBA" id="ARBA00023160"/>
    </source>
</evidence>
<evidence type="ECO:0000313" key="15">
    <source>
        <dbReference type="EMBL" id="TQR87846.1"/>
    </source>
</evidence>
<dbReference type="SUPFAM" id="SSF48113">
    <property type="entry name" value="Heme-dependent peroxidases"/>
    <property type="match status" value="1"/>
</dbReference>
<dbReference type="InterPro" id="IPR019791">
    <property type="entry name" value="Haem_peroxidase_animal"/>
</dbReference>
<dbReference type="GO" id="GO:0006633">
    <property type="term" value="P:fatty acid biosynthetic process"/>
    <property type="evidence" value="ECO:0007669"/>
    <property type="project" value="UniProtKB-KW"/>
</dbReference>
<dbReference type="GO" id="GO:0046872">
    <property type="term" value="F:metal ion binding"/>
    <property type="evidence" value="ECO:0007669"/>
    <property type="project" value="UniProtKB-KW"/>
</dbReference>
<comment type="caution">
    <text evidence="15">The sequence shown here is derived from an EMBL/GenBank/DDBJ whole genome shotgun (WGS) entry which is preliminary data.</text>
</comment>
<evidence type="ECO:0000256" key="11">
    <source>
        <dbReference type="ARBA" id="ARBA00023004"/>
    </source>
</evidence>
<dbReference type="Proteomes" id="UP000315759">
    <property type="component" value="Unassembled WGS sequence"/>
</dbReference>
<organism evidence="15 16">
    <name type="scientific">Mycolicibacterium hodleri</name>
    <dbReference type="NCBI Taxonomy" id="49897"/>
    <lineage>
        <taxon>Bacteria</taxon>
        <taxon>Bacillati</taxon>
        <taxon>Actinomycetota</taxon>
        <taxon>Actinomycetes</taxon>
        <taxon>Mycobacteriales</taxon>
        <taxon>Mycobacteriaceae</taxon>
        <taxon>Mycolicibacterium</taxon>
    </lineage>
</organism>
<evidence type="ECO:0000313" key="16">
    <source>
        <dbReference type="Proteomes" id="UP000315759"/>
    </source>
</evidence>
<dbReference type="GO" id="GO:0031408">
    <property type="term" value="P:oxylipin biosynthetic process"/>
    <property type="evidence" value="ECO:0007669"/>
    <property type="project" value="UniProtKB-KW"/>
</dbReference>
<dbReference type="AlphaFoldDB" id="A0A544W6I7"/>
<dbReference type="PANTHER" id="PTHR11903">
    <property type="entry name" value="PROSTAGLANDIN G/H SYNTHASE"/>
    <property type="match status" value="1"/>
</dbReference>
<evidence type="ECO:0008006" key="17">
    <source>
        <dbReference type="Google" id="ProtNLM"/>
    </source>
</evidence>
<dbReference type="InterPro" id="IPR050783">
    <property type="entry name" value="Oxylipin_biosynth_metab"/>
</dbReference>
<comment type="cofactor">
    <cofactor evidence="1">
        <name>Ca(2+)</name>
        <dbReference type="ChEBI" id="CHEBI:29108"/>
    </cofactor>
</comment>
<feature type="region of interest" description="Disordered" evidence="14">
    <location>
        <begin position="158"/>
        <end position="196"/>
    </location>
</feature>
<keyword evidence="7" id="KW-0611">Plant defense</keyword>
<dbReference type="PRINTS" id="PR00457">
    <property type="entry name" value="ANPEROXIDASE"/>
</dbReference>
<keyword evidence="6" id="KW-0925">Oxylipin biosynthesis</keyword>
<dbReference type="InterPro" id="IPR020835">
    <property type="entry name" value="Catalase_sf"/>
</dbReference>
<evidence type="ECO:0000256" key="4">
    <source>
        <dbReference type="ARBA" id="ARBA00022617"/>
    </source>
</evidence>
<dbReference type="Gene3D" id="2.40.180.10">
    <property type="entry name" value="Catalase core domain"/>
    <property type="match status" value="1"/>
</dbReference>
<protein>
    <recommendedName>
        <fullName evidence="17">Peroxidase</fullName>
    </recommendedName>
</protein>
<evidence type="ECO:0000256" key="3">
    <source>
        <dbReference type="ARBA" id="ARBA00022559"/>
    </source>
</evidence>
<dbReference type="PROSITE" id="PS50292">
    <property type="entry name" value="PEROXIDASE_3"/>
    <property type="match status" value="1"/>
</dbReference>
<keyword evidence="9" id="KW-0223">Dioxygenase</keyword>
<gene>
    <name evidence="15" type="ORF">D8S82_04350</name>
</gene>
<keyword evidence="16" id="KW-1185">Reference proteome</keyword>
<reference evidence="15 16" key="1">
    <citation type="submission" date="2018-10" db="EMBL/GenBank/DDBJ databases">
        <title>Draft genome of Mycobacterium hodleri strain B.</title>
        <authorList>
            <person name="Amande T.J."/>
            <person name="Mcgenity T.J."/>
        </authorList>
    </citation>
    <scope>NUCLEOTIDE SEQUENCE [LARGE SCALE GENOMIC DNA]</scope>
    <source>
        <strain evidence="15 16">B</strain>
    </source>
</reference>
<keyword evidence="2" id="KW-0444">Lipid biosynthesis</keyword>
<evidence type="ECO:0000256" key="2">
    <source>
        <dbReference type="ARBA" id="ARBA00022516"/>
    </source>
</evidence>
<keyword evidence="13" id="KW-0275">Fatty acid biosynthesis</keyword>
<evidence type="ECO:0000256" key="10">
    <source>
        <dbReference type="ARBA" id="ARBA00023002"/>
    </source>
</evidence>
<dbReference type="GO" id="GO:0020037">
    <property type="term" value="F:heme binding"/>
    <property type="evidence" value="ECO:0007669"/>
    <property type="project" value="InterPro"/>
</dbReference>
<name>A0A544W6I7_9MYCO</name>
<evidence type="ECO:0000256" key="1">
    <source>
        <dbReference type="ARBA" id="ARBA00001913"/>
    </source>
</evidence>
<evidence type="ECO:0000256" key="9">
    <source>
        <dbReference type="ARBA" id="ARBA00022964"/>
    </source>
</evidence>
<evidence type="ECO:0000256" key="12">
    <source>
        <dbReference type="ARBA" id="ARBA00023098"/>
    </source>
</evidence>
<dbReference type="GO" id="GO:0006979">
    <property type="term" value="P:response to oxidative stress"/>
    <property type="evidence" value="ECO:0007669"/>
    <property type="project" value="InterPro"/>
</dbReference>
<evidence type="ECO:0000256" key="5">
    <source>
        <dbReference type="ARBA" id="ARBA00022723"/>
    </source>
</evidence>